<dbReference type="OrthoDB" id="9804819at2"/>
<evidence type="ECO:0000256" key="3">
    <source>
        <dbReference type="ARBA" id="ARBA00022840"/>
    </source>
</evidence>
<evidence type="ECO:0000256" key="2">
    <source>
        <dbReference type="ARBA" id="ARBA00022741"/>
    </source>
</evidence>
<accession>A0A133Y4P1</accession>
<reference evidence="5 6" key="1">
    <citation type="submission" date="2016-01" db="EMBL/GenBank/DDBJ databases">
        <authorList>
            <person name="Oliw E.H."/>
        </authorList>
    </citation>
    <scope>NUCLEOTIDE SEQUENCE [LARGE SCALE GENOMIC DNA]</scope>
    <source>
        <strain evidence="5 6">KA00635</strain>
    </source>
</reference>
<dbReference type="EMBL" id="LSCQ01000012">
    <property type="protein sequence ID" value="KXB38105.1"/>
    <property type="molecule type" value="Genomic_DNA"/>
</dbReference>
<dbReference type="PANTHER" id="PTHR42939:SF1">
    <property type="entry name" value="ABC TRANSPORTER ATP-BINDING PROTEIN ALBC-RELATED"/>
    <property type="match status" value="1"/>
</dbReference>
<dbReference type="Gene3D" id="3.40.50.300">
    <property type="entry name" value="P-loop containing nucleotide triphosphate hydrolases"/>
    <property type="match status" value="1"/>
</dbReference>
<evidence type="ECO:0000259" key="4">
    <source>
        <dbReference type="PROSITE" id="PS50893"/>
    </source>
</evidence>
<dbReference type="CDD" id="cd03230">
    <property type="entry name" value="ABC_DR_subfamily_A"/>
    <property type="match status" value="1"/>
</dbReference>
<proteinExistence type="predicted"/>
<comment type="caution">
    <text evidence="5">The sequence shown here is derived from an EMBL/GenBank/DDBJ whole genome shotgun (WGS) entry which is preliminary data.</text>
</comment>
<dbReference type="Proteomes" id="UP000070422">
    <property type="component" value="Unassembled WGS sequence"/>
</dbReference>
<dbReference type="InterPro" id="IPR003439">
    <property type="entry name" value="ABC_transporter-like_ATP-bd"/>
</dbReference>
<dbReference type="GO" id="GO:0005524">
    <property type="term" value="F:ATP binding"/>
    <property type="evidence" value="ECO:0007669"/>
    <property type="project" value="UniProtKB-KW"/>
</dbReference>
<keyword evidence="2" id="KW-0547">Nucleotide-binding</keyword>
<dbReference type="InterPro" id="IPR027417">
    <property type="entry name" value="P-loop_NTPase"/>
</dbReference>
<dbReference type="InterPro" id="IPR003593">
    <property type="entry name" value="AAA+_ATPase"/>
</dbReference>
<dbReference type="RefSeq" id="WP_060936345.1">
    <property type="nucleotide sequence ID" value="NZ_CP118095.1"/>
</dbReference>
<dbReference type="InterPro" id="IPR051782">
    <property type="entry name" value="ABC_Transporter_VariousFunc"/>
</dbReference>
<dbReference type="PROSITE" id="PS50893">
    <property type="entry name" value="ABC_TRANSPORTER_2"/>
    <property type="match status" value="1"/>
</dbReference>
<sequence>MIEFQDVVKRYGRKKVLDGVSFCLNKNQVTCLIGVNGTGKTTLMKLLMKLTPLDSGKILLDGRPIRSKDFERIMFIPDTPTLDDLQTIRESLNSVARYYPNYNEERARKLLRFFRLREDEQISNLSKGNVAKVGLLLGLVVDSDYLIMDEPFSGIDIFTREEVAKVFTEELIGDRGVLISTHEIQDIEALVDTAVLLDRGRIVETFSPEEVRDLEGKSIIDVMREVYL</sequence>
<dbReference type="SUPFAM" id="SSF52540">
    <property type="entry name" value="P-loop containing nucleoside triphosphate hydrolases"/>
    <property type="match status" value="1"/>
</dbReference>
<dbReference type="AlphaFoldDB" id="A0A133Y4P1"/>
<evidence type="ECO:0000313" key="5">
    <source>
        <dbReference type="EMBL" id="KXB38105.1"/>
    </source>
</evidence>
<feature type="domain" description="ABC transporter" evidence="4">
    <location>
        <begin position="2"/>
        <end position="224"/>
    </location>
</feature>
<gene>
    <name evidence="5" type="ORF">HMPREF3187_00168</name>
</gene>
<evidence type="ECO:0000313" key="6">
    <source>
        <dbReference type="Proteomes" id="UP000070422"/>
    </source>
</evidence>
<evidence type="ECO:0000256" key="1">
    <source>
        <dbReference type="ARBA" id="ARBA00022448"/>
    </source>
</evidence>
<keyword evidence="3 5" id="KW-0067">ATP-binding</keyword>
<dbReference type="GO" id="GO:0016887">
    <property type="term" value="F:ATP hydrolysis activity"/>
    <property type="evidence" value="ECO:0007669"/>
    <property type="project" value="InterPro"/>
</dbReference>
<dbReference type="SMART" id="SM00382">
    <property type="entry name" value="AAA"/>
    <property type="match status" value="1"/>
</dbReference>
<organism evidence="5 6">
    <name type="scientific">Aerococcus christensenii</name>
    <dbReference type="NCBI Taxonomy" id="87541"/>
    <lineage>
        <taxon>Bacteria</taxon>
        <taxon>Bacillati</taxon>
        <taxon>Bacillota</taxon>
        <taxon>Bacilli</taxon>
        <taxon>Lactobacillales</taxon>
        <taxon>Aerococcaceae</taxon>
        <taxon>Aerococcus</taxon>
    </lineage>
</organism>
<dbReference type="PANTHER" id="PTHR42939">
    <property type="entry name" value="ABC TRANSPORTER ATP-BINDING PROTEIN ALBC-RELATED"/>
    <property type="match status" value="1"/>
</dbReference>
<dbReference type="Pfam" id="PF00005">
    <property type="entry name" value="ABC_tran"/>
    <property type="match status" value="1"/>
</dbReference>
<dbReference type="PATRIC" id="fig|87541.4.peg.167"/>
<protein>
    <submittedName>
        <fullName evidence="5">ABC transporter, ATP-binding protein</fullName>
    </submittedName>
</protein>
<name>A0A133Y4P1_9LACT</name>
<keyword evidence="1" id="KW-0813">Transport</keyword>